<evidence type="ECO:0000313" key="3">
    <source>
        <dbReference type="Proteomes" id="UP000054107"/>
    </source>
</evidence>
<protein>
    <recommendedName>
        <fullName evidence="1">Tc1-like transposase DDE domain-containing protein</fullName>
    </recommendedName>
</protein>
<gene>
    <name evidence="2" type="primary">PARPA_02555.1 scaffold 4843</name>
</gene>
<proteinExistence type="predicted"/>
<dbReference type="InterPro" id="IPR038717">
    <property type="entry name" value="Tc1-like_DDE_dom"/>
</dbReference>
<dbReference type="Proteomes" id="UP000054107">
    <property type="component" value="Unassembled WGS sequence"/>
</dbReference>
<accession>A0A0B7N0R0</accession>
<dbReference type="EMBL" id="LN721083">
    <property type="protein sequence ID" value="CEP09100.1"/>
    <property type="molecule type" value="Genomic_DNA"/>
</dbReference>
<dbReference type="AlphaFoldDB" id="A0A0B7N0R0"/>
<sequence length="108" mass="11660">MHCSRGWAQRGKSAVEETTSARGVSHTVIGAVSAFGVVNALEDAVTAIPKGTTAGNFVQFISEIHSFPSMKGFHVVMGNALIHSRDAIDPIILERVYIPVYLPELILR</sequence>
<name>A0A0B7N0R0_9FUNG</name>
<organism evidence="2 3">
    <name type="scientific">Parasitella parasitica</name>
    <dbReference type="NCBI Taxonomy" id="35722"/>
    <lineage>
        <taxon>Eukaryota</taxon>
        <taxon>Fungi</taxon>
        <taxon>Fungi incertae sedis</taxon>
        <taxon>Mucoromycota</taxon>
        <taxon>Mucoromycotina</taxon>
        <taxon>Mucoromycetes</taxon>
        <taxon>Mucorales</taxon>
        <taxon>Mucorineae</taxon>
        <taxon>Mucoraceae</taxon>
        <taxon>Parasitella</taxon>
    </lineage>
</organism>
<evidence type="ECO:0000259" key="1">
    <source>
        <dbReference type="Pfam" id="PF13358"/>
    </source>
</evidence>
<keyword evidence="3" id="KW-1185">Reference proteome</keyword>
<reference evidence="2 3" key="1">
    <citation type="submission" date="2014-09" db="EMBL/GenBank/DDBJ databases">
        <authorList>
            <person name="Ellenberger Sabrina"/>
        </authorList>
    </citation>
    <scope>NUCLEOTIDE SEQUENCE [LARGE SCALE GENOMIC DNA]</scope>
    <source>
        <strain evidence="2 3">CBS 412.66</strain>
    </source>
</reference>
<evidence type="ECO:0000313" key="2">
    <source>
        <dbReference type="EMBL" id="CEP09100.1"/>
    </source>
</evidence>
<dbReference type="OrthoDB" id="2276491at2759"/>
<feature type="domain" description="Tc1-like transposase DDE" evidence="1">
    <location>
        <begin position="5"/>
        <end position="105"/>
    </location>
</feature>
<dbReference type="Pfam" id="PF13358">
    <property type="entry name" value="DDE_3"/>
    <property type="match status" value="1"/>
</dbReference>